<gene>
    <name evidence="3" type="ORF">ACFQ13_14160</name>
</gene>
<name>A0ABW3KVH3_9FLAO</name>
<feature type="transmembrane region" description="Helical" evidence="1">
    <location>
        <begin position="45"/>
        <end position="62"/>
    </location>
</feature>
<keyword evidence="4" id="KW-1185">Reference proteome</keyword>
<reference evidence="4" key="1">
    <citation type="journal article" date="2019" name="Int. J. Syst. Evol. Microbiol.">
        <title>The Global Catalogue of Microorganisms (GCM) 10K type strain sequencing project: providing services to taxonomists for standard genome sequencing and annotation.</title>
        <authorList>
            <consortium name="The Broad Institute Genomics Platform"/>
            <consortium name="The Broad Institute Genome Sequencing Center for Infectious Disease"/>
            <person name="Wu L."/>
            <person name="Ma J."/>
        </authorList>
    </citation>
    <scope>NUCLEOTIDE SEQUENCE [LARGE SCALE GENOMIC DNA]</scope>
    <source>
        <strain evidence="4">CCUG 56098</strain>
    </source>
</reference>
<protein>
    <submittedName>
        <fullName evidence="3">Uncharacterized protein</fullName>
    </submittedName>
</protein>
<sequence>MQKKNVFASILVFFVGFMALAQEDLPPPEAMNGPPVPIGAPIDSNIVILLVVGLGFGVYKSYQYSRRNA</sequence>
<dbReference type="EMBL" id="JBHTKM010000063">
    <property type="protein sequence ID" value="MFD1017067.1"/>
    <property type="molecule type" value="Genomic_DNA"/>
</dbReference>
<comment type="caution">
    <text evidence="3">The sequence shown here is derived from an EMBL/GenBank/DDBJ whole genome shotgun (WGS) entry which is preliminary data.</text>
</comment>
<evidence type="ECO:0000313" key="3">
    <source>
        <dbReference type="EMBL" id="MFD1017067.1"/>
    </source>
</evidence>
<feature type="chain" id="PRO_5047344166" evidence="2">
    <location>
        <begin position="22"/>
        <end position="69"/>
    </location>
</feature>
<dbReference type="Proteomes" id="UP001597086">
    <property type="component" value="Unassembled WGS sequence"/>
</dbReference>
<evidence type="ECO:0000256" key="1">
    <source>
        <dbReference type="SAM" id="Phobius"/>
    </source>
</evidence>
<evidence type="ECO:0000256" key="2">
    <source>
        <dbReference type="SAM" id="SignalP"/>
    </source>
</evidence>
<keyword evidence="1" id="KW-0812">Transmembrane</keyword>
<feature type="signal peptide" evidence="2">
    <location>
        <begin position="1"/>
        <end position="21"/>
    </location>
</feature>
<keyword evidence="1" id="KW-1133">Transmembrane helix</keyword>
<accession>A0ABW3KVH3</accession>
<keyword evidence="2" id="KW-0732">Signal</keyword>
<proteinExistence type="predicted"/>
<keyword evidence="1" id="KW-0472">Membrane</keyword>
<dbReference type="RefSeq" id="WP_386118446.1">
    <property type="nucleotide sequence ID" value="NZ_JBHTKM010000063.1"/>
</dbReference>
<evidence type="ECO:0000313" key="4">
    <source>
        <dbReference type="Proteomes" id="UP001597086"/>
    </source>
</evidence>
<organism evidence="3 4">
    <name type="scientific">Winogradskyella rapida</name>
    <dbReference type="NCBI Taxonomy" id="549701"/>
    <lineage>
        <taxon>Bacteria</taxon>
        <taxon>Pseudomonadati</taxon>
        <taxon>Bacteroidota</taxon>
        <taxon>Flavobacteriia</taxon>
        <taxon>Flavobacteriales</taxon>
        <taxon>Flavobacteriaceae</taxon>
        <taxon>Winogradskyella</taxon>
    </lineage>
</organism>